<proteinExistence type="predicted"/>
<gene>
    <name evidence="1" type="ORF">BKA15_000890</name>
</gene>
<evidence type="ECO:0000313" key="1">
    <source>
        <dbReference type="EMBL" id="NYE69561.1"/>
    </source>
</evidence>
<sequence>MSAPEQRALLARWEKVHGRRPRGLRYQRVLRGVYLPADAEPTLADRCAAALLIAPADAVITGVTALQLHGITVGNTSPIRLASATALRRRTAGISLSRTRTLPEQSRRVARPVAAWVDACRELDLVEAVAAADWLVRLGRATGPDLVAAADAASGRGCRTARRAAQLTRSTARSPKESELRLLLTLAGLPEPRCNVSVGDDVHRIAEVDLLYDDFRVAVEYEGDQHRTDGWQWSVDIERMEELIAAGYAVIRVTAARMRDPRGLVHIVHDHLRRRGYAGPAPHFPSEWSQLFDRRTH</sequence>
<dbReference type="AlphaFoldDB" id="A0A7Y9I3X2"/>
<dbReference type="RefSeq" id="WP_179748413.1">
    <property type="nucleotide sequence ID" value="NZ_JACCBU010000001.1"/>
</dbReference>
<evidence type="ECO:0008006" key="3">
    <source>
        <dbReference type="Google" id="ProtNLM"/>
    </source>
</evidence>
<comment type="caution">
    <text evidence="1">The sequence shown here is derived from an EMBL/GenBank/DDBJ whole genome shotgun (WGS) entry which is preliminary data.</text>
</comment>
<keyword evidence="2" id="KW-1185">Reference proteome</keyword>
<protein>
    <recommendedName>
        <fullName evidence="3">DUF559 domain-containing protein</fullName>
    </recommendedName>
</protein>
<accession>A0A7Y9I3X2</accession>
<dbReference type="Proteomes" id="UP000569914">
    <property type="component" value="Unassembled WGS sequence"/>
</dbReference>
<reference evidence="1 2" key="1">
    <citation type="submission" date="2020-07" db="EMBL/GenBank/DDBJ databases">
        <title>Sequencing the genomes of 1000 actinobacteria strains.</title>
        <authorList>
            <person name="Klenk H.-P."/>
        </authorList>
    </citation>
    <scope>NUCLEOTIDE SEQUENCE [LARGE SCALE GENOMIC DNA]</scope>
    <source>
        <strain evidence="1 2">DSM 22083</strain>
    </source>
</reference>
<organism evidence="1 2">
    <name type="scientific">Microlunatus parietis</name>
    <dbReference type="NCBI Taxonomy" id="682979"/>
    <lineage>
        <taxon>Bacteria</taxon>
        <taxon>Bacillati</taxon>
        <taxon>Actinomycetota</taxon>
        <taxon>Actinomycetes</taxon>
        <taxon>Propionibacteriales</taxon>
        <taxon>Propionibacteriaceae</taxon>
        <taxon>Microlunatus</taxon>
    </lineage>
</organism>
<dbReference type="EMBL" id="JACCBU010000001">
    <property type="protein sequence ID" value="NYE69561.1"/>
    <property type="molecule type" value="Genomic_DNA"/>
</dbReference>
<evidence type="ECO:0000313" key="2">
    <source>
        <dbReference type="Proteomes" id="UP000569914"/>
    </source>
</evidence>
<name>A0A7Y9I3X2_9ACTN</name>